<reference evidence="8" key="1">
    <citation type="submission" date="2020-04" db="EMBL/GenBank/DDBJ databases">
        <title>Description of Shewanella salipaludis sp. nov., isolated from a salt marsh.</title>
        <authorList>
            <person name="Park S."/>
            <person name="Yoon J.-H."/>
        </authorList>
    </citation>
    <scope>NUCLEOTIDE SEQUENCE</scope>
    <source>
        <strain evidence="8">SHSM-M6</strain>
    </source>
</reference>
<comment type="subcellular location">
    <subcellularLocation>
        <location evidence="1">Cell membrane</location>
        <topology evidence="1">Multi-pass membrane protein</topology>
    </subcellularLocation>
</comment>
<keyword evidence="5 6" id="KW-0472">Membrane</keyword>
<feature type="transmembrane region" description="Helical" evidence="6">
    <location>
        <begin position="150"/>
        <end position="168"/>
    </location>
</feature>
<dbReference type="InterPro" id="IPR000620">
    <property type="entry name" value="EamA_dom"/>
</dbReference>
<accession>A0A972G215</accession>
<evidence type="ECO:0000256" key="3">
    <source>
        <dbReference type="ARBA" id="ARBA00022692"/>
    </source>
</evidence>
<dbReference type="RefSeq" id="WP_169565614.1">
    <property type="nucleotide sequence ID" value="NZ_JAAXYH010000018.1"/>
</dbReference>
<feature type="transmembrane region" description="Helical" evidence="6">
    <location>
        <begin position="91"/>
        <end position="112"/>
    </location>
</feature>
<keyword evidence="9" id="KW-1185">Reference proteome</keyword>
<proteinExistence type="predicted"/>
<evidence type="ECO:0000256" key="4">
    <source>
        <dbReference type="ARBA" id="ARBA00022989"/>
    </source>
</evidence>
<feature type="transmembrane region" description="Helical" evidence="6">
    <location>
        <begin position="34"/>
        <end position="54"/>
    </location>
</feature>
<feature type="domain" description="EamA" evidence="7">
    <location>
        <begin position="3"/>
        <end position="135"/>
    </location>
</feature>
<comment type="caution">
    <text evidence="8">The sequence shown here is derived from an EMBL/GenBank/DDBJ whole genome shotgun (WGS) entry which is preliminary data.</text>
</comment>
<feature type="transmembrane region" description="Helical" evidence="6">
    <location>
        <begin position="119"/>
        <end position="138"/>
    </location>
</feature>
<feature type="transmembrane region" description="Helical" evidence="6">
    <location>
        <begin position="66"/>
        <end position="85"/>
    </location>
</feature>
<dbReference type="PANTHER" id="PTHR42920">
    <property type="entry name" value="OS03G0707200 PROTEIN-RELATED"/>
    <property type="match status" value="1"/>
</dbReference>
<evidence type="ECO:0000259" key="7">
    <source>
        <dbReference type="Pfam" id="PF00892"/>
    </source>
</evidence>
<keyword evidence="4 6" id="KW-1133">Transmembrane helix</keyword>
<keyword evidence="3 6" id="KW-0812">Transmembrane</keyword>
<dbReference type="InterPro" id="IPR037185">
    <property type="entry name" value="EmrE-like"/>
</dbReference>
<dbReference type="InterPro" id="IPR051258">
    <property type="entry name" value="Diverse_Substrate_Transporter"/>
</dbReference>
<evidence type="ECO:0000313" key="8">
    <source>
        <dbReference type="EMBL" id="NMH66887.1"/>
    </source>
</evidence>
<dbReference type="SUPFAM" id="SSF103481">
    <property type="entry name" value="Multidrug resistance efflux transporter EmrE"/>
    <property type="match status" value="2"/>
</dbReference>
<dbReference type="EMBL" id="JAAXYH010000018">
    <property type="protein sequence ID" value="NMH66887.1"/>
    <property type="molecule type" value="Genomic_DNA"/>
</dbReference>
<evidence type="ECO:0000256" key="6">
    <source>
        <dbReference type="SAM" id="Phobius"/>
    </source>
</evidence>
<feature type="transmembrane region" description="Helical" evidence="6">
    <location>
        <begin position="7"/>
        <end position="28"/>
    </location>
</feature>
<evidence type="ECO:0000256" key="2">
    <source>
        <dbReference type="ARBA" id="ARBA00022475"/>
    </source>
</evidence>
<evidence type="ECO:0000313" key="9">
    <source>
        <dbReference type="Proteomes" id="UP000737113"/>
    </source>
</evidence>
<dbReference type="GO" id="GO:0005886">
    <property type="term" value="C:plasma membrane"/>
    <property type="evidence" value="ECO:0007669"/>
    <property type="project" value="UniProtKB-SubCell"/>
</dbReference>
<dbReference type="AlphaFoldDB" id="A0A972G215"/>
<name>A0A972G215_9GAMM</name>
<keyword evidence="2" id="KW-1003">Cell membrane</keyword>
<feature type="transmembrane region" description="Helical" evidence="6">
    <location>
        <begin position="209"/>
        <end position="227"/>
    </location>
</feature>
<feature type="transmembrane region" description="Helical" evidence="6">
    <location>
        <begin position="180"/>
        <end position="197"/>
    </location>
</feature>
<dbReference type="Proteomes" id="UP000737113">
    <property type="component" value="Unassembled WGS sequence"/>
</dbReference>
<gene>
    <name evidence="8" type="ORF">HC757_17145</name>
</gene>
<sequence length="296" mass="31783">MFYLFPLMAVVIWAGNTIINKLAVGIIAPEAISFYRWFFALLLLSPFMALKVWRRRRAISPHLAKLTLLALLGMVLNQSLAYFAATTTTATNMALIISLVPLFSLLLAVPLLGQRLSKLALLGTGCALAGLVFMLSQGHPATLTHGVTQGDLLLLLAALIYALYGVLLKRWPLPLSTWESVYVQIGIAVLLLSPLLWSASSIGIDTESLPLIAFAAIGASILAPWAWMKAIAALGTARTSIFVNLMPLLTALLAHLGLGERLSHYHYLGGTLVLVGVMLAQRQGAAKPPKPIATQA</sequence>
<feature type="transmembrane region" description="Helical" evidence="6">
    <location>
        <begin position="264"/>
        <end position="280"/>
    </location>
</feature>
<dbReference type="PANTHER" id="PTHR42920:SF11">
    <property type="entry name" value="INNER MEMBRANE PROTEIN YTFF"/>
    <property type="match status" value="1"/>
</dbReference>
<dbReference type="Pfam" id="PF00892">
    <property type="entry name" value="EamA"/>
    <property type="match status" value="2"/>
</dbReference>
<feature type="domain" description="EamA" evidence="7">
    <location>
        <begin position="150"/>
        <end position="279"/>
    </location>
</feature>
<evidence type="ECO:0000256" key="5">
    <source>
        <dbReference type="ARBA" id="ARBA00023136"/>
    </source>
</evidence>
<feature type="transmembrane region" description="Helical" evidence="6">
    <location>
        <begin position="239"/>
        <end position="258"/>
    </location>
</feature>
<organism evidence="8 9">
    <name type="scientific">Shewanella salipaludis</name>
    <dbReference type="NCBI Taxonomy" id="2723052"/>
    <lineage>
        <taxon>Bacteria</taxon>
        <taxon>Pseudomonadati</taxon>
        <taxon>Pseudomonadota</taxon>
        <taxon>Gammaproteobacteria</taxon>
        <taxon>Alteromonadales</taxon>
        <taxon>Shewanellaceae</taxon>
        <taxon>Shewanella</taxon>
    </lineage>
</organism>
<evidence type="ECO:0000256" key="1">
    <source>
        <dbReference type="ARBA" id="ARBA00004651"/>
    </source>
</evidence>
<protein>
    <submittedName>
        <fullName evidence="8">DMT family transporter</fullName>
    </submittedName>
</protein>